<dbReference type="InterPro" id="IPR049177">
    <property type="entry name" value="MgtC_SapB_SrpB_YhiD_N"/>
</dbReference>
<comment type="caution">
    <text evidence="9">The sequence shown here is derived from an EMBL/GenBank/DDBJ whole genome shotgun (WGS) entry which is preliminary data.</text>
</comment>
<evidence type="ECO:0000256" key="7">
    <source>
        <dbReference type="RuleBase" id="RU365041"/>
    </source>
</evidence>
<dbReference type="EMBL" id="JOKD01000009">
    <property type="protein sequence ID" value="KGE79036.1"/>
    <property type="molecule type" value="Genomic_DNA"/>
</dbReference>
<feature type="transmembrane region" description="Helical" evidence="7">
    <location>
        <begin position="126"/>
        <end position="144"/>
    </location>
</feature>
<feature type="domain" description="MgtC/SapB/SrpB/YhiD N-terminal" evidence="8">
    <location>
        <begin position="19"/>
        <end position="146"/>
    </location>
</feature>
<evidence type="ECO:0000256" key="3">
    <source>
        <dbReference type="ARBA" id="ARBA00022475"/>
    </source>
</evidence>
<dbReference type="InterPro" id="IPR003416">
    <property type="entry name" value="MgtC/SapB/SrpB/YhiD_fam"/>
</dbReference>
<comment type="similarity">
    <text evidence="2 7">Belongs to the MgtC/SapB family.</text>
</comment>
<keyword evidence="5 7" id="KW-1133">Transmembrane helix</keyword>
<organism evidence="9 10">
    <name type="scientific">Halomonas salina</name>
    <dbReference type="NCBI Taxonomy" id="42565"/>
    <lineage>
        <taxon>Bacteria</taxon>
        <taxon>Pseudomonadati</taxon>
        <taxon>Pseudomonadota</taxon>
        <taxon>Gammaproteobacteria</taxon>
        <taxon>Oceanospirillales</taxon>
        <taxon>Halomonadaceae</taxon>
        <taxon>Halomonas</taxon>
    </lineage>
</organism>
<keyword evidence="4 7" id="KW-0812">Transmembrane</keyword>
<evidence type="ECO:0000256" key="6">
    <source>
        <dbReference type="ARBA" id="ARBA00023136"/>
    </source>
</evidence>
<feature type="transmembrane region" description="Helical" evidence="7">
    <location>
        <begin position="12"/>
        <end position="32"/>
    </location>
</feature>
<dbReference type="PANTHER" id="PTHR33778">
    <property type="entry name" value="PROTEIN MGTC"/>
    <property type="match status" value="1"/>
</dbReference>
<keyword evidence="3" id="KW-1003">Cell membrane</keyword>
<proteinExistence type="inferred from homology"/>
<evidence type="ECO:0000256" key="4">
    <source>
        <dbReference type="ARBA" id="ARBA00022692"/>
    </source>
</evidence>
<gene>
    <name evidence="9" type="ORF">FP66_15435</name>
</gene>
<accession>A0ABR4WWC5</accession>
<dbReference type="RefSeq" id="WP_035593266.1">
    <property type="nucleotide sequence ID" value="NZ_JOKD01000009.1"/>
</dbReference>
<protein>
    <recommendedName>
        <fullName evidence="7">Protein MgtC</fullName>
    </recommendedName>
</protein>
<comment type="subcellular location">
    <subcellularLocation>
        <location evidence="7">Cell inner membrane</location>
        <topology evidence="7">Multi-pass membrane protein</topology>
    </subcellularLocation>
    <subcellularLocation>
        <location evidence="1">Cell membrane</location>
        <topology evidence="1">Multi-pass membrane protein</topology>
    </subcellularLocation>
</comment>
<evidence type="ECO:0000256" key="1">
    <source>
        <dbReference type="ARBA" id="ARBA00004651"/>
    </source>
</evidence>
<dbReference type="Pfam" id="PF02308">
    <property type="entry name" value="MgtC"/>
    <property type="match status" value="1"/>
</dbReference>
<evidence type="ECO:0000313" key="9">
    <source>
        <dbReference type="EMBL" id="KGE79036.1"/>
    </source>
</evidence>
<dbReference type="PANTHER" id="PTHR33778:SF1">
    <property type="entry name" value="MAGNESIUM TRANSPORTER YHID-RELATED"/>
    <property type="match status" value="1"/>
</dbReference>
<keyword evidence="10" id="KW-1185">Reference proteome</keyword>
<dbReference type="Proteomes" id="UP000029721">
    <property type="component" value="Unassembled WGS sequence"/>
</dbReference>
<sequence length="157" mass="16013">MDAGITLLDMFTRLGVAAGLALALVLGLERELRGKPAGLRSHMLVALGAASFLIVGLEILYATAEGDPSARIDPTRIVEGVIGGIGFLGAGSIIRSGTSVQGITTGASIWLAGAIGIAAGVRNFPLAGMVTLMALVIMVVLGGIERTLPHNRRRGGD</sequence>
<feature type="transmembrane region" description="Helical" evidence="7">
    <location>
        <begin position="101"/>
        <end position="120"/>
    </location>
</feature>
<feature type="transmembrane region" description="Helical" evidence="7">
    <location>
        <begin position="44"/>
        <end position="64"/>
    </location>
</feature>
<evidence type="ECO:0000313" key="10">
    <source>
        <dbReference type="Proteomes" id="UP000029721"/>
    </source>
</evidence>
<dbReference type="PRINTS" id="PR01837">
    <property type="entry name" value="MGTCSAPBPROT"/>
</dbReference>
<keyword evidence="7" id="KW-0997">Cell inner membrane</keyword>
<reference evidence="9 10" key="1">
    <citation type="submission" date="2014-06" db="EMBL/GenBank/DDBJ databases">
        <title>Draft genome sequence of an extremely salt tolerant bacteria Halomonas salina/CIFRI 1.</title>
        <authorList>
            <person name="Behera B.D."/>
            <person name="Meena D.K."/>
            <person name="Das P."/>
            <person name="Maharana J."/>
            <person name="Paria P."/>
            <person name="Sharma A.P."/>
            <person name="Shamsudheen K.V."/>
            <person name="Rijit J."/>
            <person name="Dixit V."/>
            <person name="Verma A."/>
            <person name="Scaria V."/>
            <person name="Sivasubbu S."/>
        </authorList>
    </citation>
    <scope>NUCLEOTIDE SEQUENCE [LARGE SCALE GENOMIC DNA]</scope>
    <source>
        <strain evidence="9 10">CIFRI 1</strain>
    </source>
</reference>
<evidence type="ECO:0000259" key="8">
    <source>
        <dbReference type="Pfam" id="PF02308"/>
    </source>
</evidence>
<keyword evidence="6 7" id="KW-0472">Membrane</keyword>
<evidence type="ECO:0000256" key="5">
    <source>
        <dbReference type="ARBA" id="ARBA00022989"/>
    </source>
</evidence>
<name>A0ABR4WWC5_9GAMM</name>
<evidence type="ECO:0000256" key="2">
    <source>
        <dbReference type="ARBA" id="ARBA00009298"/>
    </source>
</evidence>
<feature type="transmembrane region" description="Helical" evidence="7">
    <location>
        <begin position="76"/>
        <end position="94"/>
    </location>
</feature>